<evidence type="ECO:0000256" key="6">
    <source>
        <dbReference type="SAM" id="Phobius"/>
    </source>
</evidence>
<evidence type="ECO:0000256" key="2">
    <source>
        <dbReference type="ARBA" id="ARBA00022475"/>
    </source>
</evidence>
<keyword evidence="4 6" id="KW-1133">Transmembrane helix</keyword>
<dbReference type="Pfam" id="PF01810">
    <property type="entry name" value="LysE"/>
    <property type="match status" value="1"/>
</dbReference>
<comment type="subcellular location">
    <subcellularLocation>
        <location evidence="1">Cell membrane</location>
        <topology evidence="1">Multi-pass membrane protein</topology>
    </subcellularLocation>
</comment>
<dbReference type="InterPro" id="IPR001123">
    <property type="entry name" value="LeuE-type"/>
</dbReference>
<protein>
    <submittedName>
        <fullName evidence="7">LysE family translocator</fullName>
    </submittedName>
</protein>
<name>A0ABV7L895_9PROT</name>
<reference evidence="8" key="1">
    <citation type="journal article" date="2019" name="Int. J. Syst. Evol. Microbiol.">
        <title>The Global Catalogue of Microorganisms (GCM) 10K type strain sequencing project: providing services to taxonomists for standard genome sequencing and annotation.</title>
        <authorList>
            <consortium name="The Broad Institute Genomics Platform"/>
            <consortium name="The Broad Institute Genome Sequencing Center for Infectious Disease"/>
            <person name="Wu L."/>
            <person name="Ma J."/>
        </authorList>
    </citation>
    <scope>NUCLEOTIDE SEQUENCE [LARGE SCALE GENOMIC DNA]</scope>
    <source>
        <strain evidence="8">KCTC 42964</strain>
    </source>
</reference>
<proteinExistence type="predicted"/>
<keyword evidence="2" id="KW-1003">Cell membrane</keyword>
<organism evidence="7 8">
    <name type="scientific">Marinibaculum pumilum</name>
    <dbReference type="NCBI Taxonomy" id="1766165"/>
    <lineage>
        <taxon>Bacteria</taxon>
        <taxon>Pseudomonadati</taxon>
        <taxon>Pseudomonadota</taxon>
        <taxon>Alphaproteobacteria</taxon>
        <taxon>Rhodospirillales</taxon>
        <taxon>Rhodospirillaceae</taxon>
        <taxon>Marinibaculum</taxon>
    </lineage>
</organism>
<feature type="transmembrane region" description="Helical" evidence="6">
    <location>
        <begin position="112"/>
        <end position="136"/>
    </location>
</feature>
<evidence type="ECO:0000313" key="8">
    <source>
        <dbReference type="Proteomes" id="UP001595528"/>
    </source>
</evidence>
<keyword evidence="8" id="KW-1185">Reference proteome</keyword>
<evidence type="ECO:0000256" key="4">
    <source>
        <dbReference type="ARBA" id="ARBA00022989"/>
    </source>
</evidence>
<dbReference type="Proteomes" id="UP001595528">
    <property type="component" value="Unassembled WGS sequence"/>
</dbReference>
<feature type="transmembrane region" description="Helical" evidence="6">
    <location>
        <begin position="181"/>
        <end position="199"/>
    </location>
</feature>
<feature type="transmembrane region" description="Helical" evidence="6">
    <location>
        <begin position="45"/>
        <end position="68"/>
    </location>
</feature>
<sequence length="200" mass="19842">MAMIEVLPGFLLAGLALAGSPGPATLSIAAAGAAFGPGRGLAYMAGIVLGMVAVMALTGSGMVGLMLALPGVRPAVTLLAAAYFLYLAWRIATAPPLAADAGAGRPPSLAAGLALSLINPKGYAAMAALFSGFVLLPGQPLADLMAKIALLTVLICLVNTAWLLAGGALTGIFRQPAANRAVNLAFALLLLLSVLAALLL</sequence>
<dbReference type="PANTHER" id="PTHR30086:SF20">
    <property type="entry name" value="ARGININE EXPORTER PROTEIN ARGO-RELATED"/>
    <property type="match status" value="1"/>
</dbReference>
<accession>A0ABV7L895</accession>
<evidence type="ECO:0000256" key="5">
    <source>
        <dbReference type="ARBA" id="ARBA00023136"/>
    </source>
</evidence>
<dbReference type="PANTHER" id="PTHR30086">
    <property type="entry name" value="ARGININE EXPORTER PROTEIN ARGO"/>
    <property type="match status" value="1"/>
</dbReference>
<evidence type="ECO:0000313" key="7">
    <source>
        <dbReference type="EMBL" id="MFC3230578.1"/>
    </source>
</evidence>
<dbReference type="EMBL" id="JBHRTR010000048">
    <property type="protein sequence ID" value="MFC3230578.1"/>
    <property type="molecule type" value="Genomic_DNA"/>
</dbReference>
<keyword evidence="3 6" id="KW-0812">Transmembrane</keyword>
<evidence type="ECO:0000256" key="1">
    <source>
        <dbReference type="ARBA" id="ARBA00004651"/>
    </source>
</evidence>
<feature type="transmembrane region" description="Helical" evidence="6">
    <location>
        <begin position="148"/>
        <end position="169"/>
    </location>
</feature>
<gene>
    <name evidence="7" type="ORF">ACFOGJ_25240</name>
</gene>
<keyword evidence="5 6" id="KW-0472">Membrane</keyword>
<evidence type="ECO:0000256" key="3">
    <source>
        <dbReference type="ARBA" id="ARBA00022692"/>
    </source>
</evidence>
<feature type="transmembrane region" description="Helical" evidence="6">
    <location>
        <begin position="75"/>
        <end position="92"/>
    </location>
</feature>
<comment type="caution">
    <text evidence="7">The sequence shown here is derived from an EMBL/GenBank/DDBJ whole genome shotgun (WGS) entry which is preliminary data.</text>
</comment>